<sequence length="119" mass="12228">MVTAVIVITAVFFAGMGIYGLVVPDRLVAPFDITLGSAAARSEVRAVYGGFGLAIAAVLTLAVARPELRSGILVTVAAALAGMAFGRLVSAADGRARFYPSWFYFVVESGVAAALFIAA</sequence>
<dbReference type="InterPro" id="IPR025597">
    <property type="entry name" value="DUF4345"/>
</dbReference>
<protein>
    <recommendedName>
        <fullName evidence="4">DUF4345 domain-containing protein</fullName>
    </recommendedName>
</protein>
<keyword evidence="3" id="KW-1185">Reference proteome</keyword>
<keyword evidence="1" id="KW-0472">Membrane</keyword>
<proteinExistence type="predicted"/>
<evidence type="ECO:0000313" key="2">
    <source>
        <dbReference type="EMBL" id="NVN52503.1"/>
    </source>
</evidence>
<feature type="transmembrane region" description="Helical" evidence="1">
    <location>
        <begin position="44"/>
        <end position="64"/>
    </location>
</feature>
<feature type="transmembrane region" description="Helical" evidence="1">
    <location>
        <begin position="101"/>
        <end position="118"/>
    </location>
</feature>
<dbReference type="RefSeq" id="WP_178360769.1">
    <property type="nucleotide sequence ID" value="NZ_JABFYL010000045.1"/>
</dbReference>
<evidence type="ECO:0008006" key="4">
    <source>
        <dbReference type="Google" id="ProtNLM"/>
    </source>
</evidence>
<dbReference type="Proteomes" id="UP000570517">
    <property type="component" value="Unassembled WGS sequence"/>
</dbReference>
<keyword evidence="1" id="KW-1133">Transmembrane helix</keyword>
<name>A0A850PVQ1_9MYCO</name>
<gene>
    <name evidence="2" type="ORF">HLY00_4208</name>
</gene>
<comment type="caution">
    <text evidence="2">The sequence shown here is derived from an EMBL/GenBank/DDBJ whole genome shotgun (WGS) entry which is preliminary data.</text>
</comment>
<reference evidence="2 3" key="1">
    <citation type="submission" date="2020-05" db="EMBL/GenBank/DDBJ databases">
        <title>Draft genome sequence of Mycobacterium hippocampi DL, isolated from European seabass, Dicentrarchus labrax, reared in fish farms.</title>
        <authorList>
            <person name="Stathopoulou P."/>
            <person name="Asimakis E."/>
            <person name="Tzokas K."/>
            <person name="Batargias C."/>
            <person name="Tsiamis G."/>
        </authorList>
    </citation>
    <scope>NUCLEOTIDE SEQUENCE [LARGE SCALE GENOMIC DNA]</scope>
    <source>
        <strain evidence="2 3">DL</strain>
    </source>
</reference>
<dbReference type="AlphaFoldDB" id="A0A850PVQ1"/>
<evidence type="ECO:0000313" key="3">
    <source>
        <dbReference type="Proteomes" id="UP000570517"/>
    </source>
</evidence>
<evidence type="ECO:0000256" key="1">
    <source>
        <dbReference type="SAM" id="Phobius"/>
    </source>
</evidence>
<organism evidence="2 3">
    <name type="scientific">Mycolicibacterium hippocampi</name>
    <dbReference type="NCBI Taxonomy" id="659824"/>
    <lineage>
        <taxon>Bacteria</taxon>
        <taxon>Bacillati</taxon>
        <taxon>Actinomycetota</taxon>
        <taxon>Actinomycetes</taxon>
        <taxon>Mycobacteriales</taxon>
        <taxon>Mycobacteriaceae</taxon>
        <taxon>Mycolicibacterium</taxon>
    </lineage>
</organism>
<keyword evidence="1" id="KW-0812">Transmembrane</keyword>
<dbReference type="Pfam" id="PF14248">
    <property type="entry name" value="DUF4345"/>
    <property type="match status" value="1"/>
</dbReference>
<dbReference type="EMBL" id="JABFYL010000045">
    <property type="protein sequence ID" value="NVN52503.1"/>
    <property type="molecule type" value="Genomic_DNA"/>
</dbReference>
<feature type="transmembrane region" description="Helical" evidence="1">
    <location>
        <begin position="71"/>
        <end position="89"/>
    </location>
</feature>
<accession>A0A850PVQ1</accession>